<evidence type="ECO:0008006" key="6">
    <source>
        <dbReference type="Google" id="ProtNLM"/>
    </source>
</evidence>
<keyword evidence="3" id="KW-1133">Transmembrane helix</keyword>
<protein>
    <recommendedName>
        <fullName evidence="6">Protein DETOXIFICATION</fullName>
    </recommendedName>
</protein>
<feature type="transmembrane region" description="Helical" evidence="3">
    <location>
        <begin position="304"/>
        <end position="327"/>
    </location>
</feature>
<evidence type="ECO:0000313" key="4">
    <source>
        <dbReference type="EMBL" id="KAI9200661.1"/>
    </source>
</evidence>
<dbReference type="AlphaFoldDB" id="A0AAD5JHB2"/>
<dbReference type="GO" id="GO:0042910">
    <property type="term" value="F:xenobiotic transmembrane transporter activity"/>
    <property type="evidence" value="ECO:0007669"/>
    <property type="project" value="InterPro"/>
</dbReference>
<dbReference type="Proteomes" id="UP001064489">
    <property type="component" value="Chromosome 9"/>
</dbReference>
<gene>
    <name evidence="4" type="ORF">LWI28_011298</name>
</gene>
<evidence type="ECO:0000256" key="1">
    <source>
        <dbReference type="ARBA" id="ARBA00010199"/>
    </source>
</evidence>
<organism evidence="4 5">
    <name type="scientific">Acer negundo</name>
    <name type="common">Box elder</name>
    <dbReference type="NCBI Taxonomy" id="4023"/>
    <lineage>
        <taxon>Eukaryota</taxon>
        <taxon>Viridiplantae</taxon>
        <taxon>Streptophyta</taxon>
        <taxon>Embryophyta</taxon>
        <taxon>Tracheophyta</taxon>
        <taxon>Spermatophyta</taxon>
        <taxon>Magnoliopsida</taxon>
        <taxon>eudicotyledons</taxon>
        <taxon>Gunneridae</taxon>
        <taxon>Pentapetalae</taxon>
        <taxon>rosids</taxon>
        <taxon>malvids</taxon>
        <taxon>Sapindales</taxon>
        <taxon>Sapindaceae</taxon>
        <taxon>Hippocastanoideae</taxon>
        <taxon>Acereae</taxon>
        <taxon>Acer</taxon>
    </lineage>
</organism>
<comment type="similarity">
    <text evidence="1">Belongs to the multi antimicrobial extrusion (MATE) (TC 2.A.66.1) family.</text>
</comment>
<dbReference type="EMBL" id="JAJSOW010000001">
    <property type="protein sequence ID" value="KAI9200661.1"/>
    <property type="molecule type" value="Genomic_DNA"/>
</dbReference>
<keyword evidence="5" id="KW-1185">Reference proteome</keyword>
<keyword evidence="3" id="KW-0812">Transmembrane</keyword>
<feature type="region of interest" description="Disordered" evidence="2">
    <location>
        <begin position="1"/>
        <end position="26"/>
    </location>
</feature>
<comment type="caution">
    <text evidence="4">The sequence shown here is derived from an EMBL/GenBank/DDBJ whole genome shotgun (WGS) entry which is preliminary data.</text>
</comment>
<evidence type="ECO:0000256" key="2">
    <source>
        <dbReference type="SAM" id="MobiDB-lite"/>
    </source>
</evidence>
<dbReference type="InterPro" id="IPR002528">
    <property type="entry name" value="MATE_fam"/>
</dbReference>
<dbReference type="PANTHER" id="PTHR11206">
    <property type="entry name" value="MULTIDRUG RESISTANCE PROTEIN"/>
    <property type="match status" value="1"/>
</dbReference>
<keyword evidence="3" id="KW-0472">Membrane</keyword>
<feature type="transmembrane region" description="Helical" evidence="3">
    <location>
        <begin position="228"/>
        <end position="254"/>
    </location>
</feature>
<feature type="transmembrane region" description="Helical" evidence="3">
    <location>
        <begin position="77"/>
        <end position="101"/>
    </location>
</feature>
<feature type="transmembrane region" description="Helical" evidence="3">
    <location>
        <begin position="51"/>
        <end position="71"/>
    </location>
</feature>
<name>A0AAD5JHB2_ACENE</name>
<feature type="transmembrane region" description="Helical" evidence="3">
    <location>
        <begin position="274"/>
        <end position="297"/>
    </location>
</feature>
<sequence>MREEENTLLLSTPKQREDHQEEEEEEEEVDNLLCKIWKESKKLWEIAGPSIFSRLAMFLMTVVTQAFAGHLSDLDLAAISIVTTVIISISFGLLLGMASALESRDIVWPSLWSQTVPFVRHIHATFMDCFIHMFDFVNSHVCFCVSNIEAHWTANFSGRADRCCCFVVDTISFELLVSIPFAKAFTGIWEFFKLSVASGVMLLLENFYYRILIIVAGYKHNTKVAVDALSICITIYAWESMISHGFFAATSFVTGRKVRVANELGAGNANGAKFATIVSVIHSLLIGLLFWSIIIAIPEKPAMIFISSAAVITMVNELAVLLAFTILLNCIQPVLSGVAVGSGWQALVAYINIGSYYIVGVPLGVLLGWLLKYNIRGIWAGMISGTMVQT</sequence>
<dbReference type="GO" id="GO:0016020">
    <property type="term" value="C:membrane"/>
    <property type="evidence" value="ECO:0007669"/>
    <property type="project" value="InterPro"/>
</dbReference>
<evidence type="ECO:0000313" key="5">
    <source>
        <dbReference type="Proteomes" id="UP001064489"/>
    </source>
</evidence>
<proteinExistence type="inferred from homology"/>
<accession>A0AAD5JHB2</accession>
<dbReference type="Pfam" id="PF01554">
    <property type="entry name" value="MatE"/>
    <property type="match status" value="2"/>
</dbReference>
<reference evidence="4" key="2">
    <citation type="submission" date="2023-02" db="EMBL/GenBank/DDBJ databases">
        <authorList>
            <person name="Swenson N.G."/>
            <person name="Wegrzyn J.L."/>
            <person name="Mcevoy S.L."/>
        </authorList>
    </citation>
    <scope>NUCLEOTIDE SEQUENCE</scope>
    <source>
        <strain evidence="4">91603</strain>
        <tissue evidence="4">Leaf</tissue>
    </source>
</reference>
<evidence type="ECO:0000256" key="3">
    <source>
        <dbReference type="SAM" id="Phobius"/>
    </source>
</evidence>
<dbReference type="GO" id="GO:0015297">
    <property type="term" value="F:antiporter activity"/>
    <property type="evidence" value="ECO:0007669"/>
    <property type="project" value="InterPro"/>
</dbReference>
<feature type="transmembrane region" description="Helical" evidence="3">
    <location>
        <begin position="347"/>
        <end position="371"/>
    </location>
</feature>
<reference evidence="4" key="1">
    <citation type="journal article" date="2022" name="Plant J.">
        <title>Strategies of tolerance reflected in two North American maple genomes.</title>
        <authorList>
            <person name="McEvoy S.L."/>
            <person name="Sezen U.U."/>
            <person name="Trouern-Trend A."/>
            <person name="McMahon S.M."/>
            <person name="Schaberg P.G."/>
            <person name="Yang J."/>
            <person name="Wegrzyn J.L."/>
            <person name="Swenson N.G."/>
        </authorList>
    </citation>
    <scope>NUCLEOTIDE SEQUENCE</scope>
    <source>
        <strain evidence="4">91603</strain>
    </source>
</reference>